<accession>A0A1H8JIX8</accession>
<dbReference type="STRING" id="573321.SAMN04488505_11350"/>
<evidence type="ECO:0000259" key="2">
    <source>
        <dbReference type="Pfam" id="PF07978"/>
    </source>
</evidence>
<name>A0A1H8JIX8_9BACT</name>
<dbReference type="EMBL" id="FOBB01000013">
    <property type="protein sequence ID" value="SEN80425.1"/>
    <property type="molecule type" value="Genomic_DNA"/>
</dbReference>
<dbReference type="Pfam" id="PF07978">
    <property type="entry name" value="NIPSNAP"/>
    <property type="match status" value="1"/>
</dbReference>
<dbReference type="InterPro" id="IPR011008">
    <property type="entry name" value="Dimeric_a/b-barrel"/>
</dbReference>
<dbReference type="Proteomes" id="UP000198984">
    <property type="component" value="Unassembled WGS sequence"/>
</dbReference>
<feature type="chain" id="PRO_5011663137" evidence="1">
    <location>
        <begin position="36"/>
        <end position="275"/>
    </location>
</feature>
<keyword evidence="1" id="KW-0732">Signal</keyword>
<evidence type="ECO:0000256" key="1">
    <source>
        <dbReference type="SAM" id="SignalP"/>
    </source>
</evidence>
<gene>
    <name evidence="3" type="ORF">SAMN04488505_11350</name>
</gene>
<sequence>MLHCTMPRSFRRSLNGSLGLCITILICMLQSSVNAAAKPPQREFYEIRVYHVKDAAQESTVDHYLEQAFLPAVHKAGISKVGVFKPVGNDTAADRRIYVLIPYKRLEQFRQLPEQLEASKEHGTAGAEYLDAAYNAAPYTRMEIMLLQAFTAHPQLELPALTGPKKERIYELRSYEGPTEKLYRNKVQMFNKGDEVGIFKRLNFNAVFYGEVISGSHMPNLMYLTTFENKAAREAHWKSFGSDPAWKQLSALPEYQHNVSHQDIMFLYPTEYSDI</sequence>
<dbReference type="SUPFAM" id="SSF54909">
    <property type="entry name" value="Dimeric alpha+beta barrel"/>
    <property type="match status" value="2"/>
</dbReference>
<organism evidence="3 4">
    <name type="scientific">Chitinophaga rupis</name>
    <dbReference type="NCBI Taxonomy" id="573321"/>
    <lineage>
        <taxon>Bacteria</taxon>
        <taxon>Pseudomonadati</taxon>
        <taxon>Bacteroidota</taxon>
        <taxon>Chitinophagia</taxon>
        <taxon>Chitinophagales</taxon>
        <taxon>Chitinophagaceae</taxon>
        <taxon>Chitinophaga</taxon>
    </lineage>
</organism>
<dbReference type="Gene3D" id="3.30.70.100">
    <property type="match status" value="2"/>
</dbReference>
<protein>
    <submittedName>
        <fullName evidence="3">NIPSNAP protein</fullName>
    </submittedName>
</protein>
<dbReference type="AlphaFoldDB" id="A0A1H8JIX8"/>
<keyword evidence="4" id="KW-1185">Reference proteome</keyword>
<proteinExistence type="predicted"/>
<evidence type="ECO:0000313" key="4">
    <source>
        <dbReference type="Proteomes" id="UP000198984"/>
    </source>
</evidence>
<feature type="domain" description="NIPSNAP" evidence="2">
    <location>
        <begin position="170"/>
        <end position="273"/>
    </location>
</feature>
<reference evidence="3 4" key="1">
    <citation type="submission" date="2016-10" db="EMBL/GenBank/DDBJ databases">
        <authorList>
            <person name="de Groot N.N."/>
        </authorList>
    </citation>
    <scope>NUCLEOTIDE SEQUENCE [LARGE SCALE GENOMIC DNA]</scope>
    <source>
        <strain evidence="3 4">DSM 21039</strain>
    </source>
</reference>
<feature type="signal peptide" evidence="1">
    <location>
        <begin position="1"/>
        <end position="35"/>
    </location>
</feature>
<dbReference type="InterPro" id="IPR012577">
    <property type="entry name" value="NIPSNAP"/>
</dbReference>
<evidence type="ECO:0000313" key="3">
    <source>
        <dbReference type="EMBL" id="SEN80425.1"/>
    </source>
</evidence>